<dbReference type="InterPro" id="IPR036249">
    <property type="entry name" value="Thioredoxin-like_sf"/>
</dbReference>
<dbReference type="RefSeq" id="WP_011201165.1">
    <property type="nucleotide sequence ID" value="NC_006300.1"/>
</dbReference>
<dbReference type="SUPFAM" id="SSF52833">
    <property type="entry name" value="Thioredoxin-like"/>
    <property type="match status" value="1"/>
</dbReference>
<feature type="domain" description="DSBA-like thioredoxin" evidence="1">
    <location>
        <begin position="6"/>
        <end position="206"/>
    </location>
</feature>
<dbReference type="PANTHER" id="PTHR13887">
    <property type="entry name" value="GLUTATHIONE S-TRANSFERASE KAPPA"/>
    <property type="match status" value="1"/>
</dbReference>
<dbReference type="KEGG" id="msu:MS2007"/>
<evidence type="ECO:0000313" key="3">
    <source>
        <dbReference type="Proteomes" id="UP000000607"/>
    </source>
</evidence>
<dbReference type="Pfam" id="PF01323">
    <property type="entry name" value="DSBA"/>
    <property type="match status" value="1"/>
</dbReference>
<name>Q65QZ6_MANSM</name>
<sequence>MKKIKIEMYSDYACPFCYIGKSHLEQALAQFEHADKVEIVHKAYELYPQTGETVTSTTQGRIEWKYHKTPEQALEMIRHIENLAKRAGIAMNYENVQNTNTFKAHRLTKFAASKGKENEMYNRLMKAYFTDNLPLADRKTLLQCAEDVGLDLAETEAFLNSNDFADSVTADETQARHIGVRSVPFFVINGVEVAGSQPPARFLALLQQVYAANNM</sequence>
<dbReference type="HOGENOM" id="CLU_069253_0_2_6"/>
<reference evidence="2 3" key="1">
    <citation type="journal article" date="2004" name="Nat. Biotechnol.">
        <title>The genome sequence of the capnophilic rumen bacterium Mannheimia succiniciproducens.</title>
        <authorList>
            <person name="Hong S.H."/>
            <person name="Kim J.S."/>
            <person name="Lee S.Y."/>
            <person name="In Y.H."/>
            <person name="Choi S.S."/>
            <person name="Rih J.-K."/>
            <person name="Kim C.H."/>
            <person name="Jeong H."/>
            <person name="Hur C.G."/>
            <person name="Kim J.J."/>
        </authorList>
    </citation>
    <scope>NUCLEOTIDE SEQUENCE [LARGE SCALE GENOMIC DNA]</scope>
    <source>
        <strain evidence="3">KCTC 0769BP / MBEL55E</strain>
    </source>
</reference>
<organism evidence="2 3">
    <name type="scientific">Mannheimia succiniciproducens (strain KCTC 0769BP / MBEL55E)</name>
    <dbReference type="NCBI Taxonomy" id="221988"/>
    <lineage>
        <taxon>Bacteria</taxon>
        <taxon>Pseudomonadati</taxon>
        <taxon>Pseudomonadota</taxon>
        <taxon>Gammaproteobacteria</taxon>
        <taxon>Pasteurellales</taxon>
        <taxon>Pasteurellaceae</taxon>
        <taxon>Basfia</taxon>
    </lineage>
</organism>
<dbReference type="GO" id="GO:0016491">
    <property type="term" value="F:oxidoreductase activity"/>
    <property type="evidence" value="ECO:0007669"/>
    <property type="project" value="InterPro"/>
</dbReference>
<proteinExistence type="predicted"/>
<dbReference type="EMBL" id="AE016827">
    <property type="protein sequence ID" value="AAU38614.1"/>
    <property type="molecule type" value="Genomic_DNA"/>
</dbReference>
<dbReference type="STRING" id="221988.MS2007"/>
<gene>
    <name evidence="2" type="primary">frnE</name>
    <name evidence="2" type="ordered locus">MS2007</name>
</gene>
<keyword evidence="3" id="KW-1185">Reference proteome</keyword>
<dbReference type="Proteomes" id="UP000000607">
    <property type="component" value="Chromosome"/>
</dbReference>
<dbReference type="InterPro" id="IPR001853">
    <property type="entry name" value="DSBA-like_thioredoxin_dom"/>
</dbReference>
<dbReference type="CDD" id="cd03024">
    <property type="entry name" value="DsbA_FrnE"/>
    <property type="match status" value="1"/>
</dbReference>
<accession>Q65QZ6</accession>
<protein>
    <submittedName>
        <fullName evidence="2">FrnE protein</fullName>
    </submittedName>
</protein>
<evidence type="ECO:0000313" key="2">
    <source>
        <dbReference type="EMBL" id="AAU38614.1"/>
    </source>
</evidence>
<dbReference type="PANTHER" id="PTHR13887:SF41">
    <property type="entry name" value="THIOREDOXIN SUPERFAMILY PROTEIN"/>
    <property type="match status" value="1"/>
</dbReference>
<evidence type="ECO:0000259" key="1">
    <source>
        <dbReference type="Pfam" id="PF01323"/>
    </source>
</evidence>
<dbReference type="AlphaFoldDB" id="Q65QZ6"/>
<dbReference type="Gene3D" id="3.40.30.10">
    <property type="entry name" value="Glutaredoxin"/>
    <property type="match status" value="1"/>
</dbReference>
<dbReference type="eggNOG" id="COG2761">
    <property type="taxonomic scope" value="Bacteria"/>
</dbReference>